<dbReference type="Gene3D" id="1.10.10.10">
    <property type="entry name" value="Winged helix-like DNA-binding domain superfamily/Winged helix DNA-binding domain"/>
    <property type="match status" value="1"/>
</dbReference>
<keyword evidence="2" id="KW-1185">Reference proteome</keyword>
<dbReference type="InterPro" id="IPR000232">
    <property type="entry name" value="HSF_DNA-bd"/>
</dbReference>
<dbReference type="PANTHER" id="PTHR10015:SF456">
    <property type="entry name" value="E2F_DP FAMILY WINGED-HELIX DNA-BINDING DOMAIN-CONTAINING PROTEIN-RELATED"/>
    <property type="match status" value="1"/>
</dbReference>
<organism evidence="1 2">
    <name type="scientific">Hibiscus sabdariffa</name>
    <name type="common">roselle</name>
    <dbReference type="NCBI Taxonomy" id="183260"/>
    <lineage>
        <taxon>Eukaryota</taxon>
        <taxon>Viridiplantae</taxon>
        <taxon>Streptophyta</taxon>
        <taxon>Embryophyta</taxon>
        <taxon>Tracheophyta</taxon>
        <taxon>Spermatophyta</taxon>
        <taxon>Magnoliopsida</taxon>
        <taxon>eudicotyledons</taxon>
        <taxon>Gunneridae</taxon>
        <taxon>Pentapetalae</taxon>
        <taxon>rosids</taxon>
        <taxon>malvids</taxon>
        <taxon>Malvales</taxon>
        <taxon>Malvaceae</taxon>
        <taxon>Malvoideae</taxon>
        <taxon>Hibiscus</taxon>
    </lineage>
</organism>
<protein>
    <submittedName>
        <fullName evidence="1">Uncharacterized protein</fullName>
    </submittedName>
</protein>
<evidence type="ECO:0000313" key="1">
    <source>
        <dbReference type="EMBL" id="KAK8497805.1"/>
    </source>
</evidence>
<dbReference type="PROSITE" id="PS00434">
    <property type="entry name" value="HSF_DOMAIN"/>
    <property type="match status" value="1"/>
</dbReference>
<dbReference type="Proteomes" id="UP001472677">
    <property type="component" value="Unassembled WGS sequence"/>
</dbReference>
<dbReference type="Pfam" id="PF00447">
    <property type="entry name" value="HSF_DNA-bind"/>
    <property type="match status" value="1"/>
</dbReference>
<dbReference type="InterPro" id="IPR036388">
    <property type="entry name" value="WH-like_DNA-bd_sf"/>
</dbReference>
<dbReference type="PANTHER" id="PTHR10015">
    <property type="entry name" value="HEAT SHOCK TRANSCRIPTION FACTOR"/>
    <property type="match status" value="1"/>
</dbReference>
<dbReference type="SMART" id="SM00415">
    <property type="entry name" value="HSF"/>
    <property type="match status" value="1"/>
</dbReference>
<proteinExistence type="predicted"/>
<dbReference type="EMBL" id="JBBPBM010000294">
    <property type="protein sequence ID" value="KAK8497805.1"/>
    <property type="molecule type" value="Genomic_DNA"/>
</dbReference>
<dbReference type="PRINTS" id="PR00056">
    <property type="entry name" value="HSFDOMAIN"/>
</dbReference>
<sequence>MYEMEGSQGSCNGPPPFLTKTYEMVDDPVTNSLVSWSESGYSFVVWKPPEFSRDLLPAYFKHNNFSSFVRQLNTYGFRKIDPDQWEFANEEFIRGKKHLLKNIYRRKPIHSHSSNRQGNSGVPLTEKEKKEFEEAIMRLNEDKSRLQLQGHQKENLEFLVHVRQLSDRFRNMEDRQRYVMDSLSQIIDKPHFLSRFQSKKRKLLNVNVLTDDFNREEHHHSLDSQKADLGLNLDQIEELESSIRFWEALFLEIGETIGEEVRNFGTLSSRPSPIFITEIPTSSGDYDMDGELCSPSSQPCSPYSTEINSSPELAASVYHPLPPSFHHIVNPKPKSRVNLEHACPPGTDQASIKQVEAGATDSTVPGAANDVFWERFLTEVPDTPSYAQEIKSV</sequence>
<evidence type="ECO:0000313" key="2">
    <source>
        <dbReference type="Proteomes" id="UP001472677"/>
    </source>
</evidence>
<reference evidence="1 2" key="1">
    <citation type="journal article" date="2024" name="G3 (Bethesda)">
        <title>Genome assembly of Hibiscus sabdariffa L. provides insights into metabolisms of medicinal natural products.</title>
        <authorList>
            <person name="Kim T."/>
        </authorList>
    </citation>
    <scope>NUCLEOTIDE SEQUENCE [LARGE SCALE GENOMIC DNA]</scope>
    <source>
        <strain evidence="1">TK-2024</strain>
        <tissue evidence="1">Old leaves</tissue>
    </source>
</reference>
<dbReference type="InterPro" id="IPR036390">
    <property type="entry name" value="WH_DNA-bd_sf"/>
</dbReference>
<dbReference type="SUPFAM" id="SSF46785">
    <property type="entry name" value="Winged helix' DNA-binding domain"/>
    <property type="match status" value="1"/>
</dbReference>
<comment type="caution">
    <text evidence="1">The sequence shown here is derived from an EMBL/GenBank/DDBJ whole genome shotgun (WGS) entry which is preliminary data.</text>
</comment>
<gene>
    <name evidence="1" type="ORF">V6N12_065899</name>
</gene>
<accession>A0ABR2AUP4</accession>
<name>A0ABR2AUP4_9ROSI</name>